<gene>
    <name evidence="7" type="ORF">B6D57_01940</name>
</gene>
<feature type="transmembrane region" description="Helical" evidence="6">
    <location>
        <begin position="127"/>
        <end position="144"/>
    </location>
</feature>
<keyword evidence="5 6" id="KW-0472">Membrane</keyword>
<feature type="transmembrane region" description="Helical" evidence="6">
    <location>
        <begin position="301"/>
        <end position="323"/>
    </location>
</feature>
<evidence type="ECO:0000256" key="2">
    <source>
        <dbReference type="ARBA" id="ARBA00022475"/>
    </source>
</evidence>
<feature type="transmembrane region" description="Helical" evidence="6">
    <location>
        <begin position="400"/>
        <end position="419"/>
    </location>
</feature>
<sequence length="503" mass="55950">MCMAEEKSLAVRASRGYFLSQATRIIEFGLVFVQSLIIARLLGPERQGYYATIIGFGNLVGLIGSLGFDEVANKYVAVLSDNIKKVGGLFSIILRLRFVIAFGISLSIFLLADRIAVALGNEILEPWIRLAAPMFLVNAVYSLMRFLYIGLLRIKSISIIQITNLTLTTLLFYIVLKKGMGINGLIIISIIVFLLTILFILLESRKIIFKGERPDNLRPMLNFGFFNWFNNIVGFLLGKQIDVLLLSAFKLPGEQIGFYHVGVGAARLISTITVSGLFGVSLSTLSLAFKRGGYEATKKAWWVLLKMSIGIAIPILSFVFVLGDDIITFFYGTEYMPAINLFRAFVIFHIVLRILGYDQHVTAIYSIGKERVEFLIRVIWGSLNLIGAIILIPILGVWGALIATGSALVGVVITEMIVIGRVLGAYFPLRFFLKVGFATLVSIIPVVFIPLDGLVAIFVGGILFVIILLGLLGFLKPFDKEDYNYLSKSLPRFEKYIRYFSRV</sequence>
<dbReference type="PANTHER" id="PTHR30250:SF11">
    <property type="entry name" value="O-ANTIGEN TRANSPORTER-RELATED"/>
    <property type="match status" value="1"/>
</dbReference>
<keyword evidence="4 6" id="KW-1133">Transmembrane helix</keyword>
<feature type="transmembrane region" description="Helical" evidence="6">
    <location>
        <begin position="431"/>
        <end position="449"/>
    </location>
</feature>
<dbReference type="InterPro" id="IPR050833">
    <property type="entry name" value="Poly_Biosynth_Transport"/>
</dbReference>
<accession>A0A1W9S2B7</accession>
<feature type="transmembrane region" description="Helical" evidence="6">
    <location>
        <begin position="49"/>
        <end position="68"/>
    </location>
</feature>
<reference evidence="8" key="1">
    <citation type="submission" date="2017-03" db="EMBL/GenBank/DDBJ databases">
        <title>Novel pathways for hydrocarbon cycling and metabolic interdependencies in hydrothermal sediment communities.</title>
        <authorList>
            <person name="Dombrowski N."/>
            <person name="Seitz K."/>
            <person name="Teske A."/>
            <person name="Baker B."/>
        </authorList>
    </citation>
    <scope>NUCLEOTIDE SEQUENCE [LARGE SCALE GENOMIC DNA]</scope>
</reference>
<comment type="caution">
    <text evidence="7">The sequence shown here is derived from an EMBL/GenBank/DDBJ whole genome shotgun (WGS) entry which is preliminary data.</text>
</comment>
<evidence type="ECO:0000256" key="3">
    <source>
        <dbReference type="ARBA" id="ARBA00022692"/>
    </source>
</evidence>
<feature type="transmembrane region" description="Helical" evidence="6">
    <location>
        <begin position="25"/>
        <end position="43"/>
    </location>
</feature>
<evidence type="ECO:0000256" key="5">
    <source>
        <dbReference type="ARBA" id="ARBA00023136"/>
    </source>
</evidence>
<evidence type="ECO:0000313" key="8">
    <source>
        <dbReference type="Proteomes" id="UP000192611"/>
    </source>
</evidence>
<proteinExistence type="predicted"/>
<dbReference type="AlphaFoldDB" id="A0A1W9S2B7"/>
<evidence type="ECO:0000256" key="6">
    <source>
        <dbReference type="SAM" id="Phobius"/>
    </source>
</evidence>
<comment type="subcellular location">
    <subcellularLocation>
        <location evidence="1">Cell membrane</location>
        <topology evidence="1">Multi-pass membrane protein</topology>
    </subcellularLocation>
</comment>
<evidence type="ECO:0000256" key="1">
    <source>
        <dbReference type="ARBA" id="ARBA00004651"/>
    </source>
</evidence>
<keyword evidence="3 6" id="KW-0812">Transmembrane</keyword>
<feature type="transmembrane region" description="Helical" evidence="6">
    <location>
        <begin position="268"/>
        <end position="289"/>
    </location>
</feature>
<protein>
    <recommendedName>
        <fullName evidence="9">Polysaccharide biosynthesis protein C-terminal domain-containing protein</fullName>
    </recommendedName>
</protein>
<feature type="transmembrane region" description="Helical" evidence="6">
    <location>
        <begin position="156"/>
        <end position="176"/>
    </location>
</feature>
<dbReference type="EMBL" id="NATQ01000026">
    <property type="protein sequence ID" value="OQX90815.1"/>
    <property type="molecule type" value="Genomic_DNA"/>
</dbReference>
<evidence type="ECO:0008006" key="9">
    <source>
        <dbReference type="Google" id="ProtNLM"/>
    </source>
</evidence>
<feature type="transmembrane region" description="Helical" evidence="6">
    <location>
        <begin position="223"/>
        <end position="248"/>
    </location>
</feature>
<evidence type="ECO:0000313" key="7">
    <source>
        <dbReference type="EMBL" id="OQX90815.1"/>
    </source>
</evidence>
<dbReference type="Pfam" id="PF13440">
    <property type="entry name" value="Polysacc_synt_3"/>
    <property type="match status" value="1"/>
</dbReference>
<dbReference type="PANTHER" id="PTHR30250">
    <property type="entry name" value="PST FAMILY PREDICTED COLANIC ACID TRANSPORTER"/>
    <property type="match status" value="1"/>
</dbReference>
<organism evidence="7 8">
    <name type="scientific">Candidatus Coatesbacteria bacterium 4484_99</name>
    <dbReference type="NCBI Taxonomy" id="1970774"/>
    <lineage>
        <taxon>Bacteria</taxon>
        <taxon>Candidatus Coatesiibacteriota</taxon>
    </lineage>
</organism>
<feature type="transmembrane region" description="Helical" evidence="6">
    <location>
        <begin position="335"/>
        <end position="354"/>
    </location>
</feature>
<feature type="transmembrane region" description="Helical" evidence="6">
    <location>
        <begin position="374"/>
        <end position="394"/>
    </location>
</feature>
<evidence type="ECO:0000256" key="4">
    <source>
        <dbReference type="ARBA" id="ARBA00022989"/>
    </source>
</evidence>
<feature type="transmembrane region" description="Helical" evidence="6">
    <location>
        <begin position="455"/>
        <end position="475"/>
    </location>
</feature>
<feature type="transmembrane region" description="Helical" evidence="6">
    <location>
        <begin position="89"/>
        <end position="112"/>
    </location>
</feature>
<dbReference type="GO" id="GO:0005886">
    <property type="term" value="C:plasma membrane"/>
    <property type="evidence" value="ECO:0007669"/>
    <property type="project" value="UniProtKB-SubCell"/>
</dbReference>
<feature type="transmembrane region" description="Helical" evidence="6">
    <location>
        <begin position="182"/>
        <end position="202"/>
    </location>
</feature>
<keyword evidence="2" id="KW-1003">Cell membrane</keyword>
<name>A0A1W9S2B7_9BACT</name>
<dbReference type="Proteomes" id="UP000192611">
    <property type="component" value="Unassembled WGS sequence"/>
</dbReference>